<evidence type="ECO:0000313" key="3">
    <source>
        <dbReference type="Proteomes" id="UP000076871"/>
    </source>
</evidence>
<dbReference type="InParanoid" id="A0A165E5Q2"/>
<dbReference type="RefSeq" id="XP_040764028.1">
    <property type="nucleotide sequence ID" value="XM_040914439.1"/>
</dbReference>
<protein>
    <submittedName>
        <fullName evidence="2">Uncharacterized protein</fullName>
    </submittedName>
</protein>
<evidence type="ECO:0000313" key="2">
    <source>
        <dbReference type="EMBL" id="KZT06288.1"/>
    </source>
</evidence>
<feature type="region of interest" description="Disordered" evidence="1">
    <location>
        <begin position="510"/>
        <end position="531"/>
    </location>
</feature>
<dbReference type="EMBL" id="KV427625">
    <property type="protein sequence ID" value="KZT06288.1"/>
    <property type="molecule type" value="Genomic_DNA"/>
</dbReference>
<name>A0A165E5Q2_9APHY</name>
<dbReference type="STRING" id="1314785.A0A165E5Q2"/>
<dbReference type="AlphaFoldDB" id="A0A165E5Q2"/>
<dbReference type="Proteomes" id="UP000076871">
    <property type="component" value="Unassembled WGS sequence"/>
</dbReference>
<dbReference type="GeneID" id="63831466"/>
<accession>A0A165E5Q2</accession>
<sequence length="701" mass="79035">MSNSLFKRISLPKRVPTPKLPRRQFLHTSTSCRAAVSISPADVWNWEVKGSDPRDAVVASKLADLKRILTITSSGPSRVWGCYVDLLNFLGNEKLPLEVHRSVLRKCTPSARKLRTTALQFAPGTRRIPGVHPFEARFQAIIRSIRASNQVPDIEDYHFVLDQFAAVGHHLGAMKVLAEITDVGLQKVPKTYGLCLQALCHRLTLPCPQELRQHVVKEVTRLCVDILNEMSMHNVHITSANMDLVIRVFAATVDEEGFRKLLTYAYGVDPSFPDRPPLEYWDKGQDTSMNLPVEGVSFPLLSPLPLSTEALNVVLDFYGQRESISKMVQMFEVLTTPLPPHSLTTSPPFDEEDEDDYGISNPRVSSYQPPHVQPSTTTFLLLLKWASRAGYSHLSRHYMLHAIRYEEDADRQLRMDCARKPRSELVRHRVGINRSIMVAVFGVANREKNVQLMRRVLDKATLVIKMKEGHIKYYAKVRRRWQDADQAAGIVIQGQDSQIDEAVTERSAVPEHVHASEEGTTATARTPKLVSSKPKPFSNSFFIPSSTASPSTEVPPMPYFDVDLDAPARPSSPTQKPFDIDTHLKVIRKDLQMLNDFRIHVADAIGRITERIKEQLGRRVWASKDIYLRDQGRRVLITKEDWQQIAGFRRARAMSLGRLRLSSPSLRPAHIRPGSLAASRGLKTSAFHPHTAPYSLRTCAS</sequence>
<keyword evidence="3" id="KW-1185">Reference proteome</keyword>
<dbReference type="OrthoDB" id="276151at2759"/>
<reference evidence="2 3" key="1">
    <citation type="journal article" date="2016" name="Mol. Biol. Evol.">
        <title>Comparative Genomics of Early-Diverging Mushroom-Forming Fungi Provides Insights into the Origins of Lignocellulose Decay Capabilities.</title>
        <authorList>
            <person name="Nagy L.G."/>
            <person name="Riley R."/>
            <person name="Tritt A."/>
            <person name="Adam C."/>
            <person name="Daum C."/>
            <person name="Floudas D."/>
            <person name="Sun H."/>
            <person name="Yadav J.S."/>
            <person name="Pangilinan J."/>
            <person name="Larsson K.H."/>
            <person name="Matsuura K."/>
            <person name="Barry K."/>
            <person name="Labutti K."/>
            <person name="Kuo R."/>
            <person name="Ohm R.A."/>
            <person name="Bhattacharya S.S."/>
            <person name="Shirouzu T."/>
            <person name="Yoshinaga Y."/>
            <person name="Martin F.M."/>
            <person name="Grigoriev I.V."/>
            <person name="Hibbett D.S."/>
        </authorList>
    </citation>
    <scope>NUCLEOTIDE SEQUENCE [LARGE SCALE GENOMIC DNA]</scope>
    <source>
        <strain evidence="2 3">93-53</strain>
    </source>
</reference>
<organism evidence="2 3">
    <name type="scientific">Laetiporus sulphureus 93-53</name>
    <dbReference type="NCBI Taxonomy" id="1314785"/>
    <lineage>
        <taxon>Eukaryota</taxon>
        <taxon>Fungi</taxon>
        <taxon>Dikarya</taxon>
        <taxon>Basidiomycota</taxon>
        <taxon>Agaricomycotina</taxon>
        <taxon>Agaricomycetes</taxon>
        <taxon>Polyporales</taxon>
        <taxon>Laetiporus</taxon>
    </lineage>
</organism>
<gene>
    <name evidence="2" type="ORF">LAESUDRAFT_812885</name>
</gene>
<evidence type="ECO:0000256" key="1">
    <source>
        <dbReference type="SAM" id="MobiDB-lite"/>
    </source>
</evidence>
<proteinExistence type="predicted"/>